<dbReference type="PANTHER" id="PTHR41795">
    <property type="entry name" value="EXOPOLYSACCHARIDE SYNTHESIS PROTEIN"/>
    <property type="match status" value="1"/>
</dbReference>
<dbReference type="InterPro" id="IPR010331">
    <property type="entry name" value="ExoD"/>
</dbReference>
<keyword evidence="2" id="KW-0472">Membrane</keyword>
<feature type="transmembrane region" description="Helical" evidence="2">
    <location>
        <begin position="148"/>
        <end position="171"/>
    </location>
</feature>
<dbReference type="Pfam" id="PF06055">
    <property type="entry name" value="ExoD"/>
    <property type="match status" value="1"/>
</dbReference>
<dbReference type="STRING" id="1123029.SAMN02745172_00105"/>
<dbReference type="PANTHER" id="PTHR41795:SF1">
    <property type="entry name" value="EXOPOLYSACCHARIDE SYNTHESIS PROTEIN"/>
    <property type="match status" value="1"/>
</dbReference>
<keyword evidence="2" id="KW-0812">Transmembrane</keyword>
<accession>A0A1M7Z543</accession>
<name>A0A1M7Z543_9HYPH</name>
<dbReference type="PIRSF" id="PIRSF033239">
    <property type="entry name" value="ExoD"/>
    <property type="match status" value="1"/>
</dbReference>
<feature type="transmembrane region" description="Helical" evidence="2">
    <location>
        <begin position="63"/>
        <end position="81"/>
    </location>
</feature>
<evidence type="ECO:0000256" key="1">
    <source>
        <dbReference type="SAM" id="MobiDB-lite"/>
    </source>
</evidence>
<keyword evidence="4" id="KW-1185">Reference proteome</keyword>
<sequence length="236" mass="25501">MFREPVILPERPLPSEPVDPEEQAESVPPPRTDGAPRRLSDLLDAVASAPVERLTLREIAVMMGDRAFAAIMFVFGFLNAIPTGLPGISSVLGAPLLFVTFQLMLGRSTLWLPGVIADRSISTADFAAINKRVRPWIMRAERLLRPRILFLTGRAADRLIGFICFLLSVLIFLPIPLGNALPGAAVALFALALFERDGIAMLSGLATAIGSIVIVSGVLYAIIKGTLLLIAYLFQL</sequence>
<gene>
    <name evidence="3" type="ORF">SAMN02745172_00105</name>
</gene>
<evidence type="ECO:0000313" key="3">
    <source>
        <dbReference type="EMBL" id="SHO59900.1"/>
    </source>
</evidence>
<keyword evidence="2" id="KW-1133">Transmembrane helix</keyword>
<dbReference type="Proteomes" id="UP000186406">
    <property type="component" value="Unassembled WGS sequence"/>
</dbReference>
<evidence type="ECO:0000256" key="2">
    <source>
        <dbReference type="SAM" id="Phobius"/>
    </source>
</evidence>
<reference evidence="3 4" key="1">
    <citation type="submission" date="2016-12" db="EMBL/GenBank/DDBJ databases">
        <authorList>
            <person name="Song W.-J."/>
            <person name="Kurnit D.M."/>
        </authorList>
    </citation>
    <scope>NUCLEOTIDE SEQUENCE [LARGE SCALE GENOMIC DNA]</scope>
    <source>
        <strain evidence="3 4">DSM 19599</strain>
    </source>
</reference>
<feature type="transmembrane region" description="Helical" evidence="2">
    <location>
        <begin position="206"/>
        <end position="234"/>
    </location>
</feature>
<feature type="region of interest" description="Disordered" evidence="1">
    <location>
        <begin position="1"/>
        <end position="36"/>
    </location>
</feature>
<evidence type="ECO:0000313" key="4">
    <source>
        <dbReference type="Proteomes" id="UP000186406"/>
    </source>
</evidence>
<organism evidence="3 4">
    <name type="scientific">Pseudoxanthobacter soli DSM 19599</name>
    <dbReference type="NCBI Taxonomy" id="1123029"/>
    <lineage>
        <taxon>Bacteria</taxon>
        <taxon>Pseudomonadati</taxon>
        <taxon>Pseudomonadota</taxon>
        <taxon>Alphaproteobacteria</taxon>
        <taxon>Hyphomicrobiales</taxon>
        <taxon>Segnochrobactraceae</taxon>
        <taxon>Pseudoxanthobacter</taxon>
    </lineage>
</organism>
<dbReference type="AlphaFoldDB" id="A0A1M7Z543"/>
<dbReference type="EMBL" id="FRXO01000001">
    <property type="protein sequence ID" value="SHO59900.1"/>
    <property type="molecule type" value="Genomic_DNA"/>
</dbReference>
<protein>
    <submittedName>
        <fullName evidence="3">Uncharacterized conserved protein</fullName>
    </submittedName>
</protein>
<proteinExistence type="predicted"/>